<evidence type="ECO:0000313" key="2">
    <source>
        <dbReference type="Proteomes" id="UP000092743"/>
    </source>
</evidence>
<reference evidence="1 2" key="1">
    <citation type="submission" date="2016-04" db="EMBL/GenBank/DDBJ databases">
        <title>High quality genome of the nematocidal Bacillus thuringiensis MYBT18246.</title>
        <authorList>
            <person name="Hollensteiner J."/>
            <person name="Poehlein A."/>
            <person name="Sproeer C."/>
            <person name="Bunk B."/>
            <person name="Rosenstiel P."/>
            <person name="Schulenburg H."/>
            <person name="Liesegang H."/>
        </authorList>
    </citation>
    <scope>NUCLEOTIDE SEQUENCE [LARGE SCALE GENOMIC DNA]</scope>
    <source>
        <strain evidence="1 2">MYBT18246</strain>
    </source>
</reference>
<dbReference type="GO" id="GO:0016787">
    <property type="term" value="F:hydrolase activity"/>
    <property type="evidence" value="ECO:0007669"/>
    <property type="project" value="UniProtKB-KW"/>
</dbReference>
<accession>A0A9W3X091</accession>
<sequence>MYQVKGYFSSLKGSYYEIGKQQGEFVKQNPYLIPQFIHEENVISNNHWTESTNIVQA</sequence>
<protein>
    <submittedName>
        <fullName evidence="1">Choloylglycine hydrolase</fullName>
    </submittedName>
</protein>
<dbReference type="Proteomes" id="UP000092743">
    <property type="component" value="Chromosome"/>
</dbReference>
<gene>
    <name evidence="1" type="ORF">BT246_25870</name>
</gene>
<dbReference type="AlphaFoldDB" id="A0A9W3X091"/>
<proteinExistence type="predicted"/>
<evidence type="ECO:0000313" key="1">
    <source>
        <dbReference type="EMBL" id="ANS47955.1"/>
    </source>
</evidence>
<name>A0A9W3X091_BACTU</name>
<organism evidence="1 2">
    <name type="scientific">Bacillus thuringiensis</name>
    <dbReference type="NCBI Taxonomy" id="1428"/>
    <lineage>
        <taxon>Bacteria</taxon>
        <taxon>Bacillati</taxon>
        <taxon>Bacillota</taxon>
        <taxon>Bacilli</taxon>
        <taxon>Bacillales</taxon>
        <taxon>Bacillaceae</taxon>
        <taxon>Bacillus</taxon>
        <taxon>Bacillus cereus group</taxon>
    </lineage>
</organism>
<keyword evidence="1" id="KW-0378">Hydrolase</keyword>
<dbReference type="EMBL" id="CP015350">
    <property type="protein sequence ID" value="ANS47955.1"/>
    <property type="molecule type" value="Genomic_DNA"/>
</dbReference>